<feature type="non-terminal residue" evidence="1">
    <location>
        <position position="58"/>
    </location>
</feature>
<accession>A0A6G3UC05</accession>
<gene>
    <name evidence="1" type="ORF">G3I38_31105</name>
</gene>
<organism evidence="1">
    <name type="scientific">Streptomyces sp. SID7958</name>
    <dbReference type="NCBI Taxonomy" id="2706093"/>
    <lineage>
        <taxon>Bacteria</taxon>
        <taxon>Bacillati</taxon>
        <taxon>Actinomycetota</taxon>
        <taxon>Actinomycetes</taxon>
        <taxon>Kitasatosporales</taxon>
        <taxon>Streptomycetaceae</taxon>
        <taxon>Streptomyces</taxon>
    </lineage>
</organism>
<reference evidence="1" key="1">
    <citation type="submission" date="2020-01" db="EMBL/GenBank/DDBJ databases">
        <title>Insect and environment-associated Actinomycetes.</title>
        <authorList>
            <person name="Currrie C."/>
            <person name="Chevrette M."/>
            <person name="Carlson C."/>
            <person name="Stubbendieck R."/>
            <person name="Wendt-Pienkowski E."/>
        </authorList>
    </citation>
    <scope>NUCLEOTIDE SEQUENCE</scope>
    <source>
        <strain evidence="1">SID7958</strain>
    </source>
</reference>
<protein>
    <submittedName>
        <fullName evidence="1">Uncharacterized protein</fullName>
    </submittedName>
</protein>
<dbReference type="EMBL" id="JAAGMU010001596">
    <property type="protein sequence ID" value="NEC83570.1"/>
    <property type="molecule type" value="Genomic_DNA"/>
</dbReference>
<sequence>MSLRAWTSGPGRLVAGRYEPLHRLGGAVSRVWLALDHERVVEVVLREAAPAAPGGAAA</sequence>
<dbReference type="AlphaFoldDB" id="A0A6G3UC05"/>
<evidence type="ECO:0000313" key="1">
    <source>
        <dbReference type="EMBL" id="NEC83570.1"/>
    </source>
</evidence>
<comment type="caution">
    <text evidence="1">The sequence shown here is derived from an EMBL/GenBank/DDBJ whole genome shotgun (WGS) entry which is preliminary data.</text>
</comment>
<name>A0A6G3UC05_9ACTN</name>
<proteinExistence type="predicted"/>